<dbReference type="HOGENOM" id="CLU_2330411_0_0_5"/>
<gene>
    <name evidence="9" type="ordered locus">amb4518</name>
</gene>
<sequence length="98" mass="10332">MRIANLRLALAFGLVLESMPVAAGEVAGVCFTPGEDCTGVIVREIGQARREVLVQAYSFTSPEITKALADARRRGVDVRVILDSSQLGQKKGQAGAGC</sequence>
<dbReference type="Pfam" id="PF13091">
    <property type="entry name" value="PLDc_2"/>
    <property type="match status" value="1"/>
</dbReference>
<keyword evidence="5" id="KW-0442">Lipid degradation</keyword>
<dbReference type="SUPFAM" id="SSF56024">
    <property type="entry name" value="Phospholipase D/nuclease"/>
    <property type="match status" value="1"/>
</dbReference>
<evidence type="ECO:0000259" key="8">
    <source>
        <dbReference type="Pfam" id="PF13091"/>
    </source>
</evidence>
<feature type="signal peptide" evidence="7">
    <location>
        <begin position="1"/>
        <end position="23"/>
    </location>
</feature>
<protein>
    <recommendedName>
        <fullName evidence="3">phospholipase D</fullName>
        <ecNumber evidence="3">3.1.4.4</ecNumber>
    </recommendedName>
</protein>
<feature type="chain" id="PRO_5004218014" description="phospholipase D" evidence="7">
    <location>
        <begin position="24"/>
        <end position="98"/>
    </location>
</feature>
<dbReference type="AlphaFoldDB" id="Q2VYK3"/>
<dbReference type="GO" id="GO:0016891">
    <property type="term" value="F:RNA endonuclease activity producing 5'-phosphomonoesters, hydrolytic mechanism"/>
    <property type="evidence" value="ECO:0007669"/>
    <property type="project" value="TreeGrafter"/>
</dbReference>
<evidence type="ECO:0000256" key="1">
    <source>
        <dbReference type="ARBA" id="ARBA00000798"/>
    </source>
</evidence>
<evidence type="ECO:0000256" key="6">
    <source>
        <dbReference type="ARBA" id="ARBA00023098"/>
    </source>
</evidence>
<proteinExistence type="inferred from homology"/>
<dbReference type="EMBL" id="AP007255">
    <property type="protein sequence ID" value="BAE53322.1"/>
    <property type="molecule type" value="Genomic_DNA"/>
</dbReference>
<keyword evidence="4" id="KW-0378">Hydrolase</keyword>
<comment type="similarity">
    <text evidence="2">Belongs to the phospholipase D family.</text>
</comment>
<name>Q2VYK3_PARM1</name>
<evidence type="ECO:0000313" key="9">
    <source>
        <dbReference type="EMBL" id="BAE53322.1"/>
    </source>
</evidence>
<organism evidence="9 10">
    <name type="scientific">Paramagnetospirillum magneticum (strain ATCC 700264 / AMB-1)</name>
    <name type="common">Magnetospirillum magneticum</name>
    <dbReference type="NCBI Taxonomy" id="342108"/>
    <lineage>
        <taxon>Bacteria</taxon>
        <taxon>Pseudomonadati</taxon>
        <taxon>Pseudomonadota</taxon>
        <taxon>Alphaproteobacteria</taxon>
        <taxon>Rhodospirillales</taxon>
        <taxon>Magnetospirillaceae</taxon>
        <taxon>Paramagnetospirillum</taxon>
    </lineage>
</organism>
<dbReference type="GO" id="GO:0016042">
    <property type="term" value="P:lipid catabolic process"/>
    <property type="evidence" value="ECO:0007669"/>
    <property type="project" value="UniProtKB-KW"/>
</dbReference>
<evidence type="ECO:0000256" key="7">
    <source>
        <dbReference type="SAM" id="SignalP"/>
    </source>
</evidence>
<evidence type="ECO:0000256" key="2">
    <source>
        <dbReference type="ARBA" id="ARBA00008664"/>
    </source>
</evidence>
<reference evidence="9 10" key="1">
    <citation type="journal article" date="2005" name="DNA Res.">
        <title>Complete genome sequence of the facultative anaerobic magnetotactic bacterium Magnetospirillum sp. strain AMB-1.</title>
        <authorList>
            <person name="Matsunaga T."/>
            <person name="Okamura Y."/>
            <person name="Fukuda Y."/>
            <person name="Wahyudi A.T."/>
            <person name="Murase Y."/>
            <person name="Takeyama H."/>
        </authorList>
    </citation>
    <scope>NUCLEOTIDE SEQUENCE [LARGE SCALE GENOMIC DNA]</scope>
    <source>
        <strain evidence="10">ATCC 700264 / AMB-1</strain>
    </source>
</reference>
<dbReference type="InterPro" id="IPR051406">
    <property type="entry name" value="PLD_domain"/>
</dbReference>
<dbReference type="PANTHER" id="PTHR43856">
    <property type="entry name" value="CARDIOLIPIN HYDROLASE"/>
    <property type="match status" value="1"/>
</dbReference>
<dbReference type="PANTHER" id="PTHR43856:SF1">
    <property type="entry name" value="MITOCHONDRIAL CARDIOLIPIN HYDROLASE"/>
    <property type="match status" value="1"/>
</dbReference>
<dbReference type="Proteomes" id="UP000007058">
    <property type="component" value="Chromosome"/>
</dbReference>
<feature type="domain" description="Phospholipase D-like" evidence="8">
    <location>
        <begin position="41"/>
        <end position="86"/>
    </location>
</feature>
<accession>Q2VYK3</accession>
<evidence type="ECO:0000256" key="4">
    <source>
        <dbReference type="ARBA" id="ARBA00022801"/>
    </source>
</evidence>
<comment type="catalytic activity">
    <reaction evidence="1">
        <text>a 1,2-diacyl-sn-glycero-3-phosphocholine + H2O = a 1,2-diacyl-sn-glycero-3-phosphate + choline + H(+)</text>
        <dbReference type="Rhea" id="RHEA:14445"/>
        <dbReference type="ChEBI" id="CHEBI:15354"/>
        <dbReference type="ChEBI" id="CHEBI:15377"/>
        <dbReference type="ChEBI" id="CHEBI:15378"/>
        <dbReference type="ChEBI" id="CHEBI:57643"/>
        <dbReference type="ChEBI" id="CHEBI:58608"/>
        <dbReference type="EC" id="3.1.4.4"/>
    </reaction>
</comment>
<evidence type="ECO:0000256" key="5">
    <source>
        <dbReference type="ARBA" id="ARBA00022963"/>
    </source>
</evidence>
<dbReference type="GO" id="GO:0004630">
    <property type="term" value="F:phospholipase D activity"/>
    <property type="evidence" value="ECO:0007669"/>
    <property type="project" value="UniProtKB-EC"/>
</dbReference>
<keyword evidence="6" id="KW-0443">Lipid metabolism</keyword>
<keyword evidence="7" id="KW-0732">Signal</keyword>
<dbReference type="STRING" id="342108.amb4518"/>
<dbReference type="Gene3D" id="3.30.870.10">
    <property type="entry name" value="Endonuclease Chain A"/>
    <property type="match status" value="1"/>
</dbReference>
<dbReference type="KEGG" id="mag:amb4518"/>
<keyword evidence="10" id="KW-1185">Reference proteome</keyword>
<evidence type="ECO:0000313" key="10">
    <source>
        <dbReference type="Proteomes" id="UP000007058"/>
    </source>
</evidence>
<dbReference type="EC" id="3.1.4.4" evidence="3"/>
<evidence type="ECO:0000256" key="3">
    <source>
        <dbReference type="ARBA" id="ARBA00012027"/>
    </source>
</evidence>
<dbReference type="InterPro" id="IPR025202">
    <property type="entry name" value="PLD-like_dom"/>
</dbReference>